<keyword evidence="3 5" id="KW-1133">Transmembrane helix</keyword>
<dbReference type="Pfam" id="PF04932">
    <property type="entry name" value="Wzy_C"/>
    <property type="match status" value="1"/>
</dbReference>
<keyword evidence="2 5" id="KW-0812">Transmembrane</keyword>
<dbReference type="AlphaFoldDB" id="A0A0G0I7L4"/>
<dbReference type="EMBL" id="LBTX01000004">
    <property type="protein sequence ID" value="KKQ50532.1"/>
    <property type="molecule type" value="Genomic_DNA"/>
</dbReference>
<feature type="transmembrane region" description="Helical" evidence="5">
    <location>
        <begin position="34"/>
        <end position="52"/>
    </location>
</feature>
<evidence type="ECO:0000256" key="2">
    <source>
        <dbReference type="ARBA" id="ARBA00022692"/>
    </source>
</evidence>
<feature type="transmembrane region" description="Helical" evidence="5">
    <location>
        <begin position="64"/>
        <end position="88"/>
    </location>
</feature>
<comment type="subcellular location">
    <subcellularLocation>
        <location evidence="1">Membrane</location>
        <topology evidence="1">Multi-pass membrane protein</topology>
    </subcellularLocation>
</comment>
<evidence type="ECO:0000256" key="5">
    <source>
        <dbReference type="SAM" id="Phobius"/>
    </source>
</evidence>
<name>A0A0G0I7L4_9BACT</name>
<comment type="caution">
    <text evidence="7">The sequence shown here is derived from an EMBL/GenBank/DDBJ whole genome shotgun (WGS) entry which is preliminary data.</text>
</comment>
<dbReference type="PANTHER" id="PTHR37422:SF13">
    <property type="entry name" value="LIPOPOLYSACCHARIDE BIOSYNTHESIS PROTEIN PA4999-RELATED"/>
    <property type="match status" value="1"/>
</dbReference>
<sequence length="408" mass="47406">MERFVTVFWLLLIPTQLGRHFWLKESSVMGARVDYLSIILYLTDLVWLLWVWTQRKKIKLKPDFFSFILLLLAVANIIFAPARLVAVYKWLRIGQWWLTWQLVKENKIRILSLLKKIVPAWIIVESFLGLAQVLKGGSLNGIWWWLGERRFTFGGIGIAQMRFFDEGWIRAYGTFSHPNSLAGFLLLSWWWWRKQRLNINKVFYWVVNWSAILGIILTGSRIVWGLTLGLLIVEQIRKLIPNLPPFGGENKKKYFREMLGKGLLILGIICLTLGVVSINYRVSDFVGGWDVDSWNKREMLGLAAIKMIGKSPLFGVGAGNFVVRLPKFQTGNFYWMQPVHNIFLLMWCEIGALGIIMFLALGINKLIGFKWKKQVWFLLIVGITGMFDHYWLTLPQNNWLLAIILGLI</sequence>
<reference evidence="7 8" key="1">
    <citation type="journal article" date="2015" name="Nature">
        <title>rRNA introns, odd ribosomes, and small enigmatic genomes across a large radiation of phyla.</title>
        <authorList>
            <person name="Brown C.T."/>
            <person name="Hug L.A."/>
            <person name="Thomas B.C."/>
            <person name="Sharon I."/>
            <person name="Castelle C.J."/>
            <person name="Singh A."/>
            <person name="Wilkins M.J."/>
            <person name="Williams K.H."/>
            <person name="Banfield J.F."/>
        </authorList>
    </citation>
    <scope>NUCLEOTIDE SEQUENCE [LARGE SCALE GENOMIC DNA]</scope>
</reference>
<evidence type="ECO:0000313" key="7">
    <source>
        <dbReference type="EMBL" id="KKQ50532.1"/>
    </source>
</evidence>
<dbReference type="PANTHER" id="PTHR37422">
    <property type="entry name" value="TEICHURONIC ACID BIOSYNTHESIS PROTEIN TUAE"/>
    <property type="match status" value="1"/>
</dbReference>
<evidence type="ECO:0000313" key="8">
    <source>
        <dbReference type="Proteomes" id="UP000034231"/>
    </source>
</evidence>
<feature type="transmembrane region" description="Helical" evidence="5">
    <location>
        <begin position="167"/>
        <end position="192"/>
    </location>
</feature>
<evidence type="ECO:0000259" key="6">
    <source>
        <dbReference type="Pfam" id="PF04932"/>
    </source>
</evidence>
<dbReference type="GO" id="GO:0016020">
    <property type="term" value="C:membrane"/>
    <property type="evidence" value="ECO:0007669"/>
    <property type="project" value="UniProtKB-SubCell"/>
</dbReference>
<gene>
    <name evidence="7" type="ORF">US68_C0004G0014</name>
</gene>
<keyword evidence="4 5" id="KW-0472">Membrane</keyword>
<protein>
    <recommendedName>
        <fullName evidence="6">O-antigen ligase-related domain-containing protein</fullName>
    </recommendedName>
</protein>
<dbReference type="Proteomes" id="UP000034231">
    <property type="component" value="Unassembled WGS sequence"/>
</dbReference>
<proteinExistence type="predicted"/>
<accession>A0A0G0I7L4</accession>
<evidence type="ECO:0000256" key="4">
    <source>
        <dbReference type="ARBA" id="ARBA00023136"/>
    </source>
</evidence>
<dbReference type="InterPro" id="IPR051533">
    <property type="entry name" value="WaaL-like"/>
</dbReference>
<feature type="transmembrane region" description="Helical" evidence="5">
    <location>
        <begin position="342"/>
        <end position="363"/>
    </location>
</feature>
<feature type="transmembrane region" description="Helical" evidence="5">
    <location>
        <begin position="212"/>
        <end position="233"/>
    </location>
</feature>
<feature type="domain" description="O-antigen ligase-related" evidence="6">
    <location>
        <begin position="209"/>
        <end position="359"/>
    </location>
</feature>
<organism evidence="7 8">
    <name type="scientific">Candidatus Shapirobacteria bacterium GW2011_GWE1_38_10</name>
    <dbReference type="NCBI Taxonomy" id="1618488"/>
    <lineage>
        <taxon>Bacteria</taxon>
        <taxon>Candidatus Shapironibacteriota</taxon>
    </lineage>
</organism>
<dbReference type="InterPro" id="IPR007016">
    <property type="entry name" value="O-antigen_ligase-rel_domated"/>
</dbReference>
<feature type="transmembrane region" description="Helical" evidence="5">
    <location>
        <begin position="375"/>
        <end position="392"/>
    </location>
</feature>
<evidence type="ECO:0000256" key="3">
    <source>
        <dbReference type="ARBA" id="ARBA00022989"/>
    </source>
</evidence>
<feature type="transmembrane region" description="Helical" evidence="5">
    <location>
        <begin position="262"/>
        <end position="280"/>
    </location>
</feature>
<evidence type="ECO:0000256" key="1">
    <source>
        <dbReference type="ARBA" id="ARBA00004141"/>
    </source>
</evidence>